<accession>A0ABV2KJ00</accession>
<dbReference type="Proteomes" id="UP001549143">
    <property type="component" value="Unassembled WGS sequence"/>
</dbReference>
<feature type="transmembrane region" description="Helical" evidence="2">
    <location>
        <begin position="26"/>
        <end position="47"/>
    </location>
</feature>
<proteinExistence type="predicted"/>
<feature type="region of interest" description="Disordered" evidence="1">
    <location>
        <begin position="1"/>
        <end position="23"/>
    </location>
</feature>
<keyword evidence="2" id="KW-0472">Membrane</keyword>
<reference evidence="3 4" key="1">
    <citation type="submission" date="2024-06" db="EMBL/GenBank/DDBJ databases">
        <title>Genomic Encyclopedia of Type Strains, Phase IV (KMG-IV): sequencing the most valuable type-strain genomes for metagenomic binning, comparative biology and taxonomic classification.</title>
        <authorList>
            <person name="Goeker M."/>
        </authorList>
    </citation>
    <scope>NUCLEOTIDE SEQUENCE [LARGE SCALE GENOMIC DNA]</scope>
    <source>
        <strain evidence="3 4">DSM 19730</strain>
    </source>
</reference>
<sequence length="48" mass="5018">MGVRDHRRVELSADHASGKDSDGSTLVPMLVAGLVLIVIGALAVMIFV</sequence>
<dbReference type="EMBL" id="JBEPMN010000003">
    <property type="protein sequence ID" value="MET3660827.1"/>
    <property type="molecule type" value="Genomic_DNA"/>
</dbReference>
<evidence type="ECO:0000256" key="1">
    <source>
        <dbReference type="SAM" id="MobiDB-lite"/>
    </source>
</evidence>
<name>A0ABV2KJ00_9HYPH</name>
<dbReference type="RefSeq" id="WP_354150719.1">
    <property type="nucleotide sequence ID" value="NZ_JBEPMN010000003.1"/>
</dbReference>
<evidence type="ECO:0000256" key="2">
    <source>
        <dbReference type="SAM" id="Phobius"/>
    </source>
</evidence>
<comment type="caution">
    <text evidence="3">The sequence shown here is derived from an EMBL/GenBank/DDBJ whole genome shotgun (WGS) entry which is preliminary data.</text>
</comment>
<keyword evidence="2" id="KW-0812">Transmembrane</keyword>
<organism evidence="3 4">
    <name type="scientific">Aquamicrobium ahrensii</name>
    <dbReference type="NCBI Taxonomy" id="469551"/>
    <lineage>
        <taxon>Bacteria</taxon>
        <taxon>Pseudomonadati</taxon>
        <taxon>Pseudomonadota</taxon>
        <taxon>Alphaproteobacteria</taxon>
        <taxon>Hyphomicrobiales</taxon>
        <taxon>Phyllobacteriaceae</taxon>
        <taxon>Aquamicrobium</taxon>
    </lineage>
</organism>
<gene>
    <name evidence="3" type="ORF">ABID44_001142</name>
</gene>
<feature type="compositionally biased region" description="Basic and acidic residues" evidence="1">
    <location>
        <begin position="7"/>
        <end position="22"/>
    </location>
</feature>
<protein>
    <submittedName>
        <fullName evidence="3">Uncharacterized protein</fullName>
    </submittedName>
</protein>
<evidence type="ECO:0000313" key="3">
    <source>
        <dbReference type="EMBL" id="MET3660827.1"/>
    </source>
</evidence>
<evidence type="ECO:0000313" key="4">
    <source>
        <dbReference type="Proteomes" id="UP001549143"/>
    </source>
</evidence>
<keyword evidence="2" id="KW-1133">Transmembrane helix</keyword>
<keyword evidence="4" id="KW-1185">Reference proteome</keyword>